<evidence type="ECO:0000313" key="2">
    <source>
        <dbReference type="EMBL" id="KGN29250.1"/>
    </source>
</evidence>
<comment type="caution">
    <text evidence="2">The sequence shown here is derived from an EMBL/GenBank/DDBJ whole genome shotgun (WGS) entry which is preliminary data.</text>
</comment>
<dbReference type="SUPFAM" id="SSF55718">
    <property type="entry name" value="SCP-like"/>
    <property type="match status" value="1"/>
</dbReference>
<dbReference type="InterPro" id="IPR017517">
    <property type="entry name" value="Maleyloyr_isom"/>
</dbReference>
<name>A0ABR4XAE0_9MICO</name>
<dbReference type="Pfam" id="PF11716">
    <property type="entry name" value="MDMPI_N"/>
    <property type="match status" value="1"/>
</dbReference>
<organism evidence="2 3">
    <name type="scientific">Knoellia flava TL1</name>
    <dbReference type="NCBI Taxonomy" id="1385518"/>
    <lineage>
        <taxon>Bacteria</taxon>
        <taxon>Bacillati</taxon>
        <taxon>Actinomycetota</taxon>
        <taxon>Actinomycetes</taxon>
        <taxon>Micrococcales</taxon>
        <taxon>Intrasporangiaceae</taxon>
        <taxon>Knoellia</taxon>
    </lineage>
</organism>
<dbReference type="SUPFAM" id="SSF109854">
    <property type="entry name" value="DinB/YfiT-like putative metalloenzymes"/>
    <property type="match status" value="1"/>
</dbReference>
<proteinExistence type="predicted"/>
<feature type="domain" description="Mycothiol-dependent maleylpyruvate isomerase metal-binding" evidence="1">
    <location>
        <begin position="14"/>
        <end position="152"/>
    </location>
</feature>
<dbReference type="InterPro" id="IPR036527">
    <property type="entry name" value="SCP2_sterol-bd_dom_sf"/>
</dbReference>
<protein>
    <submittedName>
        <fullName evidence="2">Maleylpyruvate isomerase</fullName>
    </submittedName>
</protein>
<dbReference type="InterPro" id="IPR034660">
    <property type="entry name" value="DinB/YfiT-like"/>
</dbReference>
<reference evidence="2 3" key="1">
    <citation type="submission" date="2013-08" db="EMBL/GenBank/DDBJ databases">
        <title>The genome sequence of Knoellia flava.</title>
        <authorList>
            <person name="Zhu W."/>
            <person name="Wang G."/>
        </authorList>
    </citation>
    <scope>NUCLEOTIDE SEQUENCE [LARGE SCALE GENOMIC DNA]</scope>
    <source>
        <strain evidence="2 3">TL1</strain>
    </source>
</reference>
<dbReference type="Proteomes" id="UP000029990">
    <property type="component" value="Unassembled WGS sequence"/>
</dbReference>
<dbReference type="InterPro" id="IPR024344">
    <property type="entry name" value="MDMPI_metal-binding"/>
</dbReference>
<dbReference type="EMBL" id="AVPI01000056">
    <property type="protein sequence ID" value="KGN29250.1"/>
    <property type="molecule type" value="Genomic_DNA"/>
</dbReference>
<sequence length="239" mass="25761">MAGARSLTNVTDLLAAIDEHTARLVSDARACDDLSAPSLCEGWTRDHVLNHLARNAEALVRLVGAAVDGTGETMYASPERRDSEIDDGVGRDPEVVVGEVEQSAVPLAEALRRLGPEHRDVVLERTPGGPTFKGGMLPFMRLREVVYHHVDLDLGFGFDDVEGDLQVLFLENELKRQQGVEGAPPLVLRSDEGDTWRVGDDTDGVPPVTGSRAGILTWLARQDPSGVRAEALPELTAGL</sequence>
<keyword evidence="3" id="KW-1185">Reference proteome</keyword>
<dbReference type="Gene3D" id="1.20.120.450">
    <property type="entry name" value="dinb family like domain"/>
    <property type="match status" value="1"/>
</dbReference>
<keyword evidence="2" id="KW-0413">Isomerase</keyword>
<gene>
    <name evidence="2" type="ORF">N798_14680</name>
</gene>
<evidence type="ECO:0000313" key="3">
    <source>
        <dbReference type="Proteomes" id="UP000029990"/>
    </source>
</evidence>
<dbReference type="NCBIfam" id="TIGR03083">
    <property type="entry name" value="maleylpyruvate isomerase family mycothiol-dependent enzyme"/>
    <property type="match status" value="1"/>
</dbReference>
<dbReference type="GO" id="GO:0016853">
    <property type="term" value="F:isomerase activity"/>
    <property type="evidence" value="ECO:0007669"/>
    <property type="project" value="UniProtKB-KW"/>
</dbReference>
<accession>A0ABR4XAE0</accession>
<evidence type="ECO:0000259" key="1">
    <source>
        <dbReference type="Pfam" id="PF11716"/>
    </source>
</evidence>